<organism evidence="2 3">
    <name type="scientific">Austropuccinia psidii MF-1</name>
    <dbReference type="NCBI Taxonomy" id="1389203"/>
    <lineage>
        <taxon>Eukaryota</taxon>
        <taxon>Fungi</taxon>
        <taxon>Dikarya</taxon>
        <taxon>Basidiomycota</taxon>
        <taxon>Pucciniomycotina</taxon>
        <taxon>Pucciniomycetes</taxon>
        <taxon>Pucciniales</taxon>
        <taxon>Sphaerophragmiaceae</taxon>
        <taxon>Austropuccinia</taxon>
    </lineage>
</organism>
<dbReference type="AlphaFoldDB" id="A0A9Q3FP77"/>
<evidence type="ECO:0000313" key="3">
    <source>
        <dbReference type="Proteomes" id="UP000765509"/>
    </source>
</evidence>
<accession>A0A9Q3FP77</accession>
<reference evidence="2" key="1">
    <citation type="submission" date="2021-03" db="EMBL/GenBank/DDBJ databases">
        <title>Draft genome sequence of rust myrtle Austropuccinia psidii MF-1, a brazilian biotype.</title>
        <authorList>
            <person name="Quecine M.C."/>
            <person name="Pachon D.M.R."/>
            <person name="Bonatelli M.L."/>
            <person name="Correr F.H."/>
            <person name="Franceschini L.M."/>
            <person name="Leite T.F."/>
            <person name="Margarido G.R.A."/>
            <person name="Almeida C.A."/>
            <person name="Ferrarezi J.A."/>
            <person name="Labate C.A."/>
        </authorList>
    </citation>
    <scope>NUCLEOTIDE SEQUENCE</scope>
    <source>
        <strain evidence="2">MF-1</strain>
    </source>
</reference>
<sequence length="136" mass="14743">MAISSPQAKIPLDISNEDNIVQHEIPHYHSLHKISYTFHHAPPSPMFSHQPSPDQGPLQKEESCLAGSTGDNTHINSHPSTPSQAPTPGLIMANQLSDLKAQPPAIWIQTPEIATPPVTNLTSKSSPQQSSEYSIL</sequence>
<proteinExistence type="predicted"/>
<name>A0A9Q3FP77_9BASI</name>
<feature type="compositionally biased region" description="Polar residues" evidence="1">
    <location>
        <begin position="69"/>
        <end position="86"/>
    </location>
</feature>
<feature type="compositionally biased region" description="Low complexity" evidence="1">
    <location>
        <begin position="123"/>
        <end position="136"/>
    </location>
</feature>
<evidence type="ECO:0000256" key="1">
    <source>
        <dbReference type="SAM" id="MobiDB-lite"/>
    </source>
</evidence>
<gene>
    <name evidence="2" type="ORF">O181_080980</name>
</gene>
<feature type="region of interest" description="Disordered" evidence="1">
    <location>
        <begin position="42"/>
        <end position="96"/>
    </location>
</feature>
<keyword evidence="3" id="KW-1185">Reference proteome</keyword>
<protein>
    <submittedName>
        <fullName evidence="2">Uncharacterized protein</fullName>
    </submittedName>
</protein>
<dbReference type="EMBL" id="AVOT02045934">
    <property type="protein sequence ID" value="MBW0541265.1"/>
    <property type="molecule type" value="Genomic_DNA"/>
</dbReference>
<dbReference type="Proteomes" id="UP000765509">
    <property type="component" value="Unassembled WGS sequence"/>
</dbReference>
<comment type="caution">
    <text evidence="2">The sequence shown here is derived from an EMBL/GenBank/DDBJ whole genome shotgun (WGS) entry which is preliminary data.</text>
</comment>
<evidence type="ECO:0000313" key="2">
    <source>
        <dbReference type="EMBL" id="MBW0541265.1"/>
    </source>
</evidence>
<feature type="region of interest" description="Disordered" evidence="1">
    <location>
        <begin position="111"/>
        <end position="136"/>
    </location>
</feature>